<feature type="transmembrane region" description="Helical" evidence="1">
    <location>
        <begin position="161"/>
        <end position="183"/>
    </location>
</feature>
<accession>A0A1G2BU84</accession>
<sequence length="303" mass="33526">MWMIPVFLKVLFGNIATPIVLKKVTSQGSRSRRFRSQYIFAAVLVWAAVLLSGNTVASPSFGLVLLIGFLQSFGTYCYWHAIKISMSKTAVTTQFDDLLGMIMGYGFLGEMYYLRNAPLAAGIAVSLAGVFVYVWFRGIVNKEGDEKSDPSRQASDSDRALAMWVAGYSVLWGLAYFSLRFFALRDVSHWTFLSAWYTGALVGSQVILWTAGEKERGERLTLRGHLASGLLAVFIVCSLASQYWASKLTPITVHQPIYQVTEMVFPALIGLFYFKEIKALTKSGKAAIVLGIVGMALIALSYR</sequence>
<comment type="caution">
    <text evidence="2">The sequence shown here is derived from an EMBL/GenBank/DDBJ whole genome shotgun (WGS) entry which is preliminary data.</text>
</comment>
<feature type="transmembrane region" description="Helical" evidence="1">
    <location>
        <begin position="286"/>
        <end position="302"/>
    </location>
</feature>
<feature type="transmembrane region" description="Helical" evidence="1">
    <location>
        <begin position="94"/>
        <end position="113"/>
    </location>
</feature>
<dbReference type="InterPro" id="IPR037185">
    <property type="entry name" value="EmrE-like"/>
</dbReference>
<organism evidence="2 3">
    <name type="scientific">Candidatus Komeilibacteria bacterium RIFCSPLOWO2_01_FULL_53_11</name>
    <dbReference type="NCBI Taxonomy" id="1798552"/>
    <lineage>
        <taxon>Bacteria</taxon>
        <taxon>Candidatus Komeiliibacteriota</taxon>
    </lineage>
</organism>
<feature type="transmembrane region" description="Helical" evidence="1">
    <location>
        <begin position="6"/>
        <end position="25"/>
    </location>
</feature>
<dbReference type="Proteomes" id="UP000177349">
    <property type="component" value="Unassembled WGS sequence"/>
</dbReference>
<protein>
    <recommendedName>
        <fullName evidence="4">EamA domain-containing protein</fullName>
    </recommendedName>
</protein>
<reference evidence="2 3" key="1">
    <citation type="journal article" date="2016" name="Nat. Commun.">
        <title>Thousands of microbial genomes shed light on interconnected biogeochemical processes in an aquifer system.</title>
        <authorList>
            <person name="Anantharaman K."/>
            <person name="Brown C.T."/>
            <person name="Hug L.A."/>
            <person name="Sharon I."/>
            <person name="Castelle C.J."/>
            <person name="Probst A.J."/>
            <person name="Thomas B.C."/>
            <person name="Singh A."/>
            <person name="Wilkins M.J."/>
            <person name="Karaoz U."/>
            <person name="Brodie E.L."/>
            <person name="Williams K.H."/>
            <person name="Hubbard S.S."/>
            <person name="Banfield J.F."/>
        </authorList>
    </citation>
    <scope>NUCLEOTIDE SEQUENCE [LARGE SCALE GENOMIC DNA]</scope>
</reference>
<gene>
    <name evidence="2" type="ORF">A3B31_01170</name>
</gene>
<evidence type="ECO:0000313" key="2">
    <source>
        <dbReference type="EMBL" id="OGY92476.1"/>
    </source>
</evidence>
<feature type="transmembrane region" description="Helical" evidence="1">
    <location>
        <begin position="195"/>
        <end position="212"/>
    </location>
</feature>
<keyword evidence="1" id="KW-0812">Transmembrane</keyword>
<feature type="transmembrane region" description="Helical" evidence="1">
    <location>
        <begin position="37"/>
        <end position="57"/>
    </location>
</feature>
<feature type="transmembrane region" description="Helical" evidence="1">
    <location>
        <begin position="119"/>
        <end position="140"/>
    </location>
</feature>
<evidence type="ECO:0000313" key="3">
    <source>
        <dbReference type="Proteomes" id="UP000177349"/>
    </source>
</evidence>
<keyword evidence="1" id="KW-0472">Membrane</keyword>
<dbReference type="EMBL" id="MHKN01000016">
    <property type="protein sequence ID" value="OGY92476.1"/>
    <property type="molecule type" value="Genomic_DNA"/>
</dbReference>
<proteinExistence type="predicted"/>
<feature type="transmembrane region" description="Helical" evidence="1">
    <location>
        <begin position="63"/>
        <end position="82"/>
    </location>
</feature>
<feature type="transmembrane region" description="Helical" evidence="1">
    <location>
        <begin position="224"/>
        <end position="245"/>
    </location>
</feature>
<keyword evidence="1" id="KW-1133">Transmembrane helix</keyword>
<dbReference type="SUPFAM" id="SSF103481">
    <property type="entry name" value="Multidrug resistance efflux transporter EmrE"/>
    <property type="match status" value="1"/>
</dbReference>
<evidence type="ECO:0000256" key="1">
    <source>
        <dbReference type="SAM" id="Phobius"/>
    </source>
</evidence>
<feature type="transmembrane region" description="Helical" evidence="1">
    <location>
        <begin position="257"/>
        <end position="274"/>
    </location>
</feature>
<dbReference type="AlphaFoldDB" id="A0A1G2BU84"/>
<evidence type="ECO:0008006" key="4">
    <source>
        <dbReference type="Google" id="ProtNLM"/>
    </source>
</evidence>
<name>A0A1G2BU84_9BACT</name>